<dbReference type="SUPFAM" id="SSF74748">
    <property type="entry name" value="Variable surface antigen VlsE"/>
    <property type="match status" value="1"/>
</dbReference>
<dbReference type="HOGENOM" id="CLU_054711_0_0_12"/>
<keyword evidence="5 8" id="KW-0564">Palmitate</keyword>
<evidence type="ECO:0000256" key="5">
    <source>
        <dbReference type="ARBA" id="ARBA00023139"/>
    </source>
</evidence>
<evidence type="ECO:0000256" key="4">
    <source>
        <dbReference type="ARBA" id="ARBA00023136"/>
    </source>
</evidence>
<dbReference type="InterPro" id="IPR000680">
    <property type="entry name" value="Borrelia_lipo"/>
</dbReference>
<keyword evidence="4 8" id="KW-0472">Membrane</keyword>
<keyword evidence="7 8" id="KW-0449">Lipoprotein</keyword>
<evidence type="ECO:0000313" key="9">
    <source>
        <dbReference type="EMBL" id="AHH11638.1"/>
    </source>
</evidence>
<comment type="subcellular location">
    <subcellularLocation>
        <location evidence="2 8">Cell outer membrane</location>
        <topology evidence="2 8">Lipid-anchor</topology>
    </subcellularLocation>
</comment>
<dbReference type="RefSeq" id="WP_025408854.1">
    <property type="nucleotide sequence ID" value="NZ_CP005762.1"/>
</dbReference>
<evidence type="ECO:0000256" key="8">
    <source>
        <dbReference type="RuleBase" id="RU363105"/>
    </source>
</evidence>
<evidence type="ECO:0000256" key="6">
    <source>
        <dbReference type="ARBA" id="ARBA00023237"/>
    </source>
</evidence>
<evidence type="ECO:0000256" key="7">
    <source>
        <dbReference type="ARBA" id="ARBA00023288"/>
    </source>
</evidence>
<name>W5SY61_9SPIR</name>
<dbReference type="OrthoDB" id="352883at2"/>
<keyword evidence="9" id="KW-0614">Plasmid</keyword>
<dbReference type="EMBL" id="CP005762">
    <property type="protein sequence ID" value="AHH11638.1"/>
    <property type="molecule type" value="Genomic_DNA"/>
</dbReference>
<feature type="signal peptide" evidence="8">
    <location>
        <begin position="1"/>
        <end position="24"/>
    </location>
</feature>
<comment type="function">
    <text evidence="1 8">The Vlp and Vsp proteins are antigenically distinct proteins, only one vlp or vsp gene is transcriptionally active at any one time. Switching between these genes is a mechanism of host immune response evasion.</text>
</comment>
<accession>W5SY61</accession>
<evidence type="ECO:0000256" key="1">
    <source>
        <dbReference type="ARBA" id="ARBA00003932"/>
    </source>
</evidence>
<keyword evidence="3 8" id="KW-0732">Signal</keyword>
<gene>
    <name evidence="9" type="ORF">BCO_0128908</name>
</gene>
<protein>
    <recommendedName>
        <fullName evidence="8">Variable large protein</fullName>
    </recommendedName>
</protein>
<reference evidence="9" key="1">
    <citation type="submission" date="2013-04" db="EMBL/GenBank/DDBJ databases">
        <title>Comparative Genomics of Relapsing Fever Spirochetes.</title>
        <authorList>
            <person name="Schwan T.G."/>
            <person name="Raffel S.J."/>
            <person name="Porcella S.F."/>
            <person name="Martens C.A."/>
            <person name="Bruno D.P."/>
            <person name="Ricklefs S.M."/>
            <person name="Barbian K.B."/>
        </authorList>
    </citation>
    <scope>NUCLEOTIDE SEQUENCE</scope>
    <source>
        <strain evidence="9">Co53</strain>
        <plasmid evidence="9">unnamed</plasmid>
    </source>
</reference>
<proteinExistence type="predicted"/>
<keyword evidence="6 8" id="KW-0998">Cell outer membrane</keyword>
<organism evidence="9">
    <name type="scientific">Borrelia coriaceae ATCC 43381</name>
    <dbReference type="NCBI Taxonomy" id="1408429"/>
    <lineage>
        <taxon>Bacteria</taxon>
        <taxon>Pseudomonadati</taxon>
        <taxon>Spirochaetota</taxon>
        <taxon>Spirochaetia</taxon>
        <taxon>Spirochaetales</taxon>
        <taxon>Borreliaceae</taxon>
        <taxon>Borrelia</taxon>
    </lineage>
</organism>
<dbReference type="AlphaFoldDB" id="W5SY61"/>
<evidence type="ECO:0000256" key="2">
    <source>
        <dbReference type="ARBA" id="ARBA00004459"/>
    </source>
</evidence>
<evidence type="ECO:0000256" key="3">
    <source>
        <dbReference type="ARBA" id="ARBA00022729"/>
    </source>
</evidence>
<feature type="chain" id="PRO_5008452753" description="Variable large protein" evidence="8">
    <location>
        <begin position="25"/>
        <end position="346"/>
    </location>
</feature>
<dbReference type="Pfam" id="PF00921">
    <property type="entry name" value="Lipoprotein_2"/>
    <property type="match status" value="1"/>
</dbReference>
<dbReference type="PROSITE" id="PS51257">
    <property type="entry name" value="PROKAR_LIPOPROTEIN"/>
    <property type="match status" value="1"/>
</dbReference>
<geneLocation type="plasmid" evidence="9">
    <name>unnamed</name>
</geneLocation>
<dbReference type="GO" id="GO:0009279">
    <property type="term" value="C:cell outer membrane"/>
    <property type="evidence" value="ECO:0007669"/>
    <property type="project" value="UniProtKB-SubCell"/>
</dbReference>
<sequence length="346" mass="35704">MKINIKNIKVKSICVTLFISLFLACNNGIEELEKRNTFLSSLANLGNDFLSVFTSFGDTLGGVLGFNAETKKSDVGKYFKNIENNLTTTKTKLEKIVDDMKNENNPNAIGVETEVKKLISEKLNKIIEGAKTISVAIGDASELIANVATGTAGGTAGGEVDNLVKGMKSIVEVVLKEGKHDAGTEKKADVLGARNGNAEGEAGKLFASDQAGSDASNAKKAAADAAKAVGAITGADILQAMVKAGGDAAKLASGASAPDAKKDAVIAGGIALRAMAKNGKFANRSDANEYAPEVKGVVISAVTKVLDTLTIAIRKTVDEGLKTVKEAMKINSDVTPVTTGAGAVTK</sequence>